<protein>
    <submittedName>
        <fullName evidence="9">Putative nutrient binding outer membrane protein</fullName>
    </submittedName>
</protein>
<dbReference type="eggNOG" id="COG0457">
    <property type="taxonomic scope" value="Bacteria"/>
</dbReference>
<keyword evidence="3 6" id="KW-0732">Signal</keyword>
<evidence type="ECO:0000256" key="4">
    <source>
        <dbReference type="ARBA" id="ARBA00023136"/>
    </source>
</evidence>
<feature type="domain" description="SusD-like N-terminal" evidence="8">
    <location>
        <begin position="23"/>
        <end position="209"/>
    </location>
</feature>
<evidence type="ECO:0000256" key="6">
    <source>
        <dbReference type="SAM" id="SignalP"/>
    </source>
</evidence>
<dbReference type="Pfam" id="PF14322">
    <property type="entry name" value="SusD-like_3"/>
    <property type="match status" value="1"/>
</dbReference>
<sequence>MKKSLLLLSMAIFSIFFFSSCEDFLETEPVDKLVPNTFFQSEKDLELFTTSFYQRMLPSGLAVVQSDEMGDFTSKNQSPTFISGTYSSVDEGSWNWTNLRNINYFLENFDNEVIPQEARDHYEGIARFFRAWFYFEKVKQYGDVPWYTKTLDTSDQEDLYKPRDSRELVMNNVLEDLNFAVEHIRDTKDNTSSMVTRQVALAFKSRVTLFEGTFRKYHSEAGLGTTANVFLMEAADAAKKVMDAGMYSLYNNGTPATDYRVLFTSENPVNTETMFAVVYNNALRRWHNITWKFNSATYGARWGLNKQFVNTYLMTDGSRFTDKQGYDEFLFVDEMKDRDARLGQTVRSLGYTRSDGSAAPPNFGYTFTGYHILKHSLDDKRLDGISEAYNSIPLIRYAEVLLNYAEAKAELGEFDENIWSQTIGTLRERAGINPVVPTTADSYLQNTYFPDISDKFLLEIRRERSIELCYEGFRYDDLLRWKKGELMEMQWKGIYVPGLDMPMDLDGNGTPDVSFVQTVPDTKVPGVIYYIIDGTASQLSEGTKGHLIWRDDEEREFSEKKYLHPISNSDILLNPNLEQNPGWD</sequence>
<name>S7V7Z3_9BACT</name>
<dbReference type="SUPFAM" id="SSF48452">
    <property type="entry name" value="TPR-like"/>
    <property type="match status" value="1"/>
</dbReference>
<dbReference type="Proteomes" id="UP000014974">
    <property type="component" value="Unassembled WGS sequence"/>
</dbReference>
<dbReference type="PATRIC" id="fig|641524.5.peg.4487"/>
<evidence type="ECO:0000259" key="7">
    <source>
        <dbReference type="Pfam" id="PF07980"/>
    </source>
</evidence>
<feature type="chain" id="PRO_5004558097" evidence="6">
    <location>
        <begin position="22"/>
        <end position="584"/>
    </location>
</feature>
<evidence type="ECO:0000256" key="5">
    <source>
        <dbReference type="ARBA" id="ARBA00023237"/>
    </source>
</evidence>
<keyword evidence="4" id="KW-0472">Membrane</keyword>
<proteinExistence type="inferred from homology"/>
<evidence type="ECO:0000259" key="8">
    <source>
        <dbReference type="Pfam" id="PF14322"/>
    </source>
</evidence>
<dbReference type="STRING" id="641524.ADICYQ_4524"/>
<dbReference type="EMBL" id="ATNM01000147">
    <property type="protein sequence ID" value="EPR66390.1"/>
    <property type="molecule type" value="Genomic_DNA"/>
</dbReference>
<evidence type="ECO:0000256" key="2">
    <source>
        <dbReference type="ARBA" id="ARBA00006275"/>
    </source>
</evidence>
<dbReference type="InterPro" id="IPR033985">
    <property type="entry name" value="SusD-like_N"/>
</dbReference>
<dbReference type="GO" id="GO:0009279">
    <property type="term" value="C:cell outer membrane"/>
    <property type="evidence" value="ECO:0007669"/>
    <property type="project" value="UniProtKB-SubCell"/>
</dbReference>
<comment type="similarity">
    <text evidence="2">Belongs to the SusD family.</text>
</comment>
<evidence type="ECO:0000256" key="1">
    <source>
        <dbReference type="ARBA" id="ARBA00004442"/>
    </source>
</evidence>
<reference evidence="9 10" key="1">
    <citation type="journal article" date="2013" name="Genome Announc.">
        <title>Draft Genome Sequence of Cyclobacterium qasimii Strain M12-11BT, Isolated from Arctic Marine Sediment.</title>
        <authorList>
            <person name="Shivaji S."/>
            <person name="Ara S."/>
            <person name="Singh A."/>
            <person name="Kumar Pinnaka A."/>
        </authorList>
    </citation>
    <scope>NUCLEOTIDE SEQUENCE [LARGE SCALE GENOMIC DNA]</scope>
    <source>
        <strain evidence="9 10">M12-11B</strain>
    </source>
</reference>
<feature type="signal peptide" evidence="6">
    <location>
        <begin position="1"/>
        <end position="21"/>
    </location>
</feature>
<dbReference type="InterPro" id="IPR011990">
    <property type="entry name" value="TPR-like_helical_dom_sf"/>
</dbReference>
<dbReference type="InterPro" id="IPR012944">
    <property type="entry name" value="SusD_RagB_dom"/>
</dbReference>
<comment type="subcellular location">
    <subcellularLocation>
        <location evidence="1">Cell outer membrane</location>
    </subcellularLocation>
</comment>
<dbReference type="Pfam" id="PF07980">
    <property type="entry name" value="SusD_RagB"/>
    <property type="match status" value="1"/>
</dbReference>
<dbReference type="PROSITE" id="PS51257">
    <property type="entry name" value="PROKAR_LIPOPROTEIN"/>
    <property type="match status" value="1"/>
</dbReference>
<organism evidence="9 10">
    <name type="scientific">Cyclobacterium qasimii M12-11B</name>
    <dbReference type="NCBI Taxonomy" id="641524"/>
    <lineage>
        <taxon>Bacteria</taxon>
        <taxon>Pseudomonadati</taxon>
        <taxon>Bacteroidota</taxon>
        <taxon>Cytophagia</taxon>
        <taxon>Cytophagales</taxon>
        <taxon>Cyclobacteriaceae</taxon>
        <taxon>Cyclobacterium</taxon>
    </lineage>
</organism>
<comment type="caution">
    <text evidence="9">The sequence shown here is derived from an EMBL/GenBank/DDBJ whole genome shotgun (WGS) entry which is preliminary data.</text>
</comment>
<dbReference type="RefSeq" id="WP_020889615.1">
    <property type="nucleotide sequence ID" value="NZ_ATNM01000147.1"/>
</dbReference>
<evidence type="ECO:0000313" key="9">
    <source>
        <dbReference type="EMBL" id="EPR66390.1"/>
    </source>
</evidence>
<accession>S7V7Z3</accession>
<dbReference type="Gene3D" id="1.25.40.390">
    <property type="match status" value="1"/>
</dbReference>
<evidence type="ECO:0000256" key="3">
    <source>
        <dbReference type="ARBA" id="ARBA00022729"/>
    </source>
</evidence>
<dbReference type="OrthoDB" id="5694214at2"/>
<keyword evidence="5" id="KW-0998">Cell outer membrane</keyword>
<gene>
    <name evidence="9" type="ORF">ADICYQ_4524</name>
</gene>
<feature type="domain" description="RagB/SusD" evidence="7">
    <location>
        <begin position="301"/>
        <end position="583"/>
    </location>
</feature>
<evidence type="ECO:0000313" key="10">
    <source>
        <dbReference type="Proteomes" id="UP000014974"/>
    </source>
</evidence>
<dbReference type="AlphaFoldDB" id="S7V7Z3"/>